<reference evidence="1 2" key="1">
    <citation type="submission" date="2014-03" db="EMBL/GenBank/DDBJ databases">
        <title>Draft Genome Sequences of 13 Willow Endophytes.</title>
        <authorList>
            <person name="Gan H.Y."/>
            <person name="Gan H.M."/>
            <person name="Savka M.A."/>
            <person name="Hudson A.O."/>
        </authorList>
    </citation>
    <scope>NUCLEOTIDE SEQUENCE [LARGE SCALE GENOMIC DNA]</scope>
    <source>
        <strain evidence="1 2">RIT293</strain>
    </source>
</reference>
<accession>A0A031FWW1</accession>
<organism evidence="1 2">
    <name type="scientific">Microbacterium oleivorans</name>
    <dbReference type="NCBI Taxonomy" id="273677"/>
    <lineage>
        <taxon>Bacteria</taxon>
        <taxon>Bacillati</taxon>
        <taxon>Actinomycetota</taxon>
        <taxon>Actinomycetes</taxon>
        <taxon>Micrococcales</taxon>
        <taxon>Microbacteriaceae</taxon>
        <taxon>Microbacterium</taxon>
    </lineage>
</organism>
<dbReference type="RefSeq" id="WP_235186059.1">
    <property type="nucleotide sequence ID" value="NZ_JFYO01000004.1"/>
</dbReference>
<dbReference type="Proteomes" id="UP000024001">
    <property type="component" value="Unassembled WGS sequence"/>
</dbReference>
<dbReference type="AlphaFoldDB" id="A0A031FWW1"/>
<keyword evidence="2" id="KW-1185">Reference proteome</keyword>
<evidence type="ECO:0000313" key="1">
    <source>
        <dbReference type="EMBL" id="EZP28115.1"/>
    </source>
</evidence>
<proteinExistence type="predicted"/>
<name>A0A031FWW1_9MICO</name>
<dbReference type="PATRIC" id="fig|273677.3.peg.1071"/>
<dbReference type="eggNOG" id="ENOG5032XCT">
    <property type="taxonomic scope" value="Bacteria"/>
</dbReference>
<protein>
    <submittedName>
        <fullName evidence="1">Uncharacterized protein</fullName>
    </submittedName>
</protein>
<gene>
    <name evidence="1" type="ORF">BW34_01092</name>
</gene>
<dbReference type="EMBL" id="JFYO01000004">
    <property type="protein sequence ID" value="EZP28115.1"/>
    <property type="molecule type" value="Genomic_DNA"/>
</dbReference>
<evidence type="ECO:0000313" key="2">
    <source>
        <dbReference type="Proteomes" id="UP000024001"/>
    </source>
</evidence>
<sequence length="195" mass="21479">MEDALALRRRAARAVRFVFHQCVPLVGDLLVPASDLAEIDPDGYARAMAKYDDTPERQHLRNTAIPGTGRTWTEVVFLSPVHPHAIWRAWREVRGKDLPRVEFWAIPAADLPVRTVVLDRSVSAVGDPIDASEVAPFDAASFTTAIEVPAVNRVWLEEMARRGVSGAWFHGIPHVLAPGAVPLGNARVIGWEEPV</sequence>
<comment type="caution">
    <text evidence="1">The sequence shown here is derived from an EMBL/GenBank/DDBJ whole genome shotgun (WGS) entry which is preliminary data.</text>
</comment>